<proteinExistence type="predicted"/>
<dbReference type="Gene3D" id="1.10.530.10">
    <property type="match status" value="1"/>
</dbReference>
<dbReference type="InterPro" id="IPR023346">
    <property type="entry name" value="Lysozyme-like_dom_sf"/>
</dbReference>
<comment type="caution">
    <text evidence="3">The sequence shown here is derived from an EMBL/GenBank/DDBJ whole genome shotgun (WGS) entry which is preliminary data.</text>
</comment>
<dbReference type="AlphaFoldDB" id="A0A660SJ42"/>
<gene>
    <name evidence="3" type="ORF">DRP43_03010</name>
</gene>
<feature type="domain" description="Transglycosylase SLT" evidence="2">
    <location>
        <begin position="547"/>
        <end position="646"/>
    </location>
</feature>
<dbReference type="SUPFAM" id="SSF53955">
    <property type="entry name" value="Lysozyme-like"/>
    <property type="match status" value="1"/>
</dbReference>
<feature type="repeat" description="TPR" evidence="1">
    <location>
        <begin position="196"/>
        <end position="229"/>
    </location>
</feature>
<keyword evidence="1" id="KW-0802">TPR repeat</keyword>
<dbReference type="SUPFAM" id="SSF48452">
    <property type="entry name" value="TPR-like"/>
    <property type="match status" value="1"/>
</dbReference>
<dbReference type="Pfam" id="PF13174">
    <property type="entry name" value="TPR_6"/>
    <property type="match status" value="2"/>
</dbReference>
<dbReference type="PANTHER" id="PTHR37423:SF2">
    <property type="entry name" value="MEMBRANE-BOUND LYTIC MUREIN TRANSGLYCOSYLASE C"/>
    <property type="match status" value="1"/>
</dbReference>
<sequence length="682" mass="80755">MKKIFLLIPIFILNGIVNPDIPKRDLNRFIEKHDWEKAYIYITESVDYRDNYLATEYIKMRYFEEICEIDSSLEYAKSIVDSTVDTLFYDVIRIFRKSGNDSLIKKYCDKKNDSIIKLFYFLSYNKDDSLFEYISILPDSSFYIYFKFSRFGKKIPSFNSHIKRIGYDKRVNIYENNYMYSNAIKIRKGLLNYRGENNTFNLAKDYYLKGKKEQAYYYFKKVLNEYPHSREALKSLNYLKKDNKIHGNSRYNAAKVYMNFKKYRSAKAVLKPLGIKHKKVRYLRGICEYGSKNYKSAIKILYPLRYNNFYDASFYIGVSYYKIKQSKKAKVFLNYFIKNSNSTKNIGEAYYRMAILDKKNSIKNYLSVLYCDTKSYFIERALFAILEHGNNELYGDIINNYKYKNKIFTPKVLNTLHMMCIDINSMDLAKYYREHLNNLFPVHYYTILISGLNSNIAKAYDHNIDILNIISIGIRAGYASEAKKIFKYKDKKANDYLHLAETAYKASHYSLSINYANKYIDMCLKGNKEIDSIVFKLLFPRGYSPIVNRYANEFNVDKNLIYAIIREESWFQRDVISRAGAIGLMQVMPQTFKMMGYYNRSNYFNPDENIKAGSEFIKNLLKRYQGSIFAVISHYNGGSIPARNANDTLFIEHVPYVETENYIKNVLRSYEFYKKIYKDNTI</sequence>
<dbReference type="InterPro" id="IPR008258">
    <property type="entry name" value="Transglycosylase_SLT_dom_1"/>
</dbReference>
<dbReference type="InterPro" id="IPR011990">
    <property type="entry name" value="TPR-like_helical_dom_sf"/>
</dbReference>
<dbReference type="Gene3D" id="1.25.40.10">
    <property type="entry name" value="Tetratricopeptide repeat domain"/>
    <property type="match status" value="2"/>
</dbReference>
<dbReference type="EMBL" id="QNBD01000116">
    <property type="protein sequence ID" value="RKX70829.1"/>
    <property type="molecule type" value="Genomic_DNA"/>
</dbReference>
<evidence type="ECO:0000313" key="3">
    <source>
        <dbReference type="EMBL" id="RKX70829.1"/>
    </source>
</evidence>
<evidence type="ECO:0000256" key="1">
    <source>
        <dbReference type="PROSITE-ProRule" id="PRU00339"/>
    </source>
</evidence>
<reference evidence="3 4" key="1">
    <citation type="submission" date="2018-06" db="EMBL/GenBank/DDBJ databases">
        <title>Extensive metabolic versatility and redundancy in microbially diverse, dynamic hydrothermal sediments.</title>
        <authorList>
            <person name="Dombrowski N."/>
            <person name="Teske A."/>
            <person name="Baker B.J."/>
        </authorList>
    </citation>
    <scope>NUCLEOTIDE SEQUENCE [LARGE SCALE GENOMIC DNA]</scope>
    <source>
        <strain evidence="3">B10_G13</strain>
    </source>
</reference>
<dbReference type="InterPro" id="IPR019734">
    <property type="entry name" value="TPR_rpt"/>
</dbReference>
<evidence type="ECO:0000313" key="4">
    <source>
        <dbReference type="Proteomes" id="UP000271125"/>
    </source>
</evidence>
<protein>
    <recommendedName>
        <fullName evidence="2">Transglycosylase SLT domain-containing protein</fullName>
    </recommendedName>
</protein>
<dbReference type="Proteomes" id="UP000271125">
    <property type="component" value="Unassembled WGS sequence"/>
</dbReference>
<accession>A0A660SJ42</accession>
<evidence type="ECO:0000259" key="2">
    <source>
        <dbReference type="Pfam" id="PF01464"/>
    </source>
</evidence>
<dbReference type="CDD" id="cd13401">
    <property type="entry name" value="Slt70-like"/>
    <property type="match status" value="1"/>
</dbReference>
<organism evidence="3 4">
    <name type="scientific">candidate division TA06 bacterium</name>
    <dbReference type="NCBI Taxonomy" id="2250710"/>
    <lineage>
        <taxon>Bacteria</taxon>
        <taxon>Bacteria division TA06</taxon>
    </lineage>
</organism>
<dbReference type="Pfam" id="PF01464">
    <property type="entry name" value="SLT"/>
    <property type="match status" value="1"/>
</dbReference>
<name>A0A660SJ42_UNCT6</name>
<dbReference type="PROSITE" id="PS50005">
    <property type="entry name" value="TPR"/>
    <property type="match status" value="1"/>
</dbReference>
<dbReference type="PANTHER" id="PTHR37423">
    <property type="entry name" value="SOLUBLE LYTIC MUREIN TRANSGLYCOSYLASE-RELATED"/>
    <property type="match status" value="1"/>
</dbReference>